<evidence type="ECO:0000313" key="1">
    <source>
        <dbReference type="EMBL" id="KAK8859540.1"/>
    </source>
</evidence>
<comment type="caution">
    <text evidence="1">The sequence shown here is derived from an EMBL/GenBank/DDBJ whole genome shotgun (WGS) entry which is preliminary data.</text>
</comment>
<proteinExistence type="predicted"/>
<protein>
    <recommendedName>
        <fullName evidence="3">PilZ domain-containing protein</fullName>
    </recommendedName>
</protein>
<sequence length="84" mass="9717">MPQNHVAVVDLKSQELSKLDKTVAERKPHQIVPVPRLKSHVDIYLSDKKGETKEIIARVNVSRLGMGYNFRRLVSQKQLYIYTN</sequence>
<gene>
    <name evidence="1" type="ORF">PGQ11_010274</name>
</gene>
<organism evidence="1 2">
    <name type="scientific">Apiospora arundinis</name>
    <dbReference type="NCBI Taxonomy" id="335852"/>
    <lineage>
        <taxon>Eukaryota</taxon>
        <taxon>Fungi</taxon>
        <taxon>Dikarya</taxon>
        <taxon>Ascomycota</taxon>
        <taxon>Pezizomycotina</taxon>
        <taxon>Sordariomycetes</taxon>
        <taxon>Xylariomycetidae</taxon>
        <taxon>Amphisphaeriales</taxon>
        <taxon>Apiosporaceae</taxon>
        <taxon>Apiospora</taxon>
    </lineage>
</organism>
<evidence type="ECO:0000313" key="2">
    <source>
        <dbReference type="Proteomes" id="UP001390339"/>
    </source>
</evidence>
<dbReference type="Proteomes" id="UP001390339">
    <property type="component" value="Unassembled WGS sequence"/>
</dbReference>
<evidence type="ECO:0008006" key="3">
    <source>
        <dbReference type="Google" id="ProtNLM"/>
    </source>
</evidence>
<reference evidence="1 2" key="1">
    <citation type="journal article" date="2024" name="IMA Fungus">
        <title>Apiospora arundinis, a panoply of carbohydrate-active enzymes and secondary metabolites.</title>
        <authorList>
            <person name="Sorensen T."/>
            <person name="Petersen C."/>
            <person name="Muurmann A.T."/>
            <person name="Christiansen J.V."/>
            <person name="Brundto M.L."/>
            <person name="Overgaard C.K."/>
            <person name="Boysen A.T."/>
            <person name="Wollenberg R.D."/>
            <person name="Larsen T.O."/>
            <person name="Sorensen J.L."/>
            <person name="Nielsen K.L."/>
            <person name="Sondergaard T.E."/>
        </authorList>
    </citation>
    <scope>NUCLEOTIDE SEQUENCE [LARGE SCALE GENOMIC DNA]</scope>
    <source>
        <strain evidence="1 2">AAU 773</strain>
    </source>
</reference>
<dbReference type="EMBL" id="JAPCWZ010000006">
    <property type="protein sequence ID" value="KAK8859540.1"/>
    <property type="molecule type" value="Genomic_DNA"/>
</dbReference>
<name>A0ABR2I9C7_9PEZI</name>
<keyword evidence="2" id="KW-1185">Reference proteome</keyword>
<accession>A0ABR2I9C7</accession>